<dbReference type="PANTHER" id="PTHR34071:SF2">
    <property type="entry name" value="FLAVIN-NUCLEOTIDE-BINDING PROTEIN"/>
    <property type="match status" value="1"/>
</dbReference>
<dbReference type="Gene3D" id="2.30.110.10">
    <property type="entry name" value="Electron Transport, Fmn-binding Protein, Chain A"/>
    <property type="match status" value="1"/>
</dbReference>
<dbReference type="EMBL" id="JACRSS010000001">
    <property type="protein sequence ID" value="MBC8538114.1"/>
    <property type="molecule type" value="Genomic_DNA"/>
</dbReference>
<sequence>MRRKDREVTDPAIVEKILQESSVCHLAMARNNIPYVVPLNYGYIWEDGRLILLFHSAKAGKKLDILEENPRVFFSISMGHELIQGERPCDTSMRFSCLMGEGEAEILREAGQIREIMELFMKSFPAPPVMEWRDSLFSHMACIRVTVTDWSCKVHP</sequence>
<dbReference type="AlphaFoldDB" id="A0A926HVM6"/>
<dbReference type="RefSeq" id="WP_249279894.1">
    <property type="nucleotide sequence ID" value="NZ_JACRSS010000001.1"/>
</dbReference>
<organism evidence="1 2">
    <name type="scientific">Guopingia tenuis</name>
    <dbReference type="NCBI Taxonomy" id="2763656"/>
    <lineage>
        <taxon>Bacteria</taxon>
        <taxon>Bacillati</taxon>
        <taxon>Bacillota</taxon>
        <taxon>Clostridia</taxon>
        <taxon>Christensenellales</taxon>
        <taxon>Christensenellaceae</taxon>
        <taxon>Guopingia</taxon>
    </lineage>
</organism>
<accession>A0A926HVM6</accession>
<reference evidence="1" key="1">
    <citation type="submission" date="2020-08" db="EMBL/GenBank/DDBJ databases">
        <title>Genome public.</title>
        <authorList>
            <person name="Liu C."/>
            <person name="Sun Q."/>
        </authorList>
    </citation>
    <scope>NUCLEOTIDE SEQUENCE</scope>
    <source>
        <strain evidence="1">NSJ-63</strain>
    </source>
</reference>
<dbReference type="PANTHER" id="PTHR34071">
    <property type="entry name" value="5-NITROIMIDAZOLE ANTIBIOTICS RESISTANCE PROTEIN, NIMA-FAMILY-RELATED PROTEIN-RELATED"/>
    <property type="match status" value="1"/>
</dbReference>
<dbReference type="InterPro" id="IPR012349">
    <property type="entry name" value="Split_barrel_FMN-bd"/>
</dbReference>
<keyword evidence="2" id="KW-1185">Reference proteome</keyword>
<dbReference type="Proteomes" id="UP000617951">
    <property type="component" value="Unassembled WGS sequence"/>
</dbReference>
<dbReference type="InterPro" id="IPR024747">
    <property type="entry name" value="Pyridox_Oxase-rel"/>
</dbReference>
<dbReference type="SUPFAM" id="SSF50475">
    <property type="entry name" value="FMN-binding split barrel"/>
    <property type="match status" value="1"/>
</dbReference>
<evidence type="ECO:0000313" key="1">
    <source>
        <dbReference type="EMBL" id="MBC8538114.1"/>
    </source>
</evidence>
<dbReference type="Pfam" id="PF12900">
    <property type="entry name" value="Pyridox_ox_2"/>
    <property type="match status" value="1"/>
</dbReference>
<gene>
    <name evidence="1" type="ORF">H8693_04100</name>
</gene>
<protein>
    <submittedName>
        <fullName evidence="1">Pyridoxamine 5'-phosphate oxidase family protein</fullName>
    </submittedName>
</protein>
<proteinExistence type="predicted"/>
<comment type="caution">
    <text evidence="1">The sequence shown here is derived from an EMBL/GenBank/DDBJ whole genome shotgun (WGS) entry which is preliminary data.</text>
</comment>
<name>A0A926HVM6_9FIRM</name>
<evidence type="ECO:0000313" key="2">
    <source>
        <dbReference type="Proteomes" id="UP000617951"/>
    </source>
</evidence>